<dbReference type="AlphaFoldDB" id="E7AC41"/>
<dbReference type="Proteomes" id="UP000007934">
    <property type="component" value="Chromosome"/>
</dbReference>
<reference evidence="1 2" key="1">
    <citation type="journal article" date="2011" name="Genome Biol. Evol.">
        <title>Comparative whole genome sequence analysis of the carcinogenic bacterial model pathogen Helicobacter felis.</title>
        <authorList>
            <person name="Arnold I.C."/>
            <person name="Zigova Z."/>
            <person name="Holden M."/>
            <person name="Lawley T.D."/>
            <person name="Rad R."/>
            <person name="Dougan G."/>
            <person name="Falkow S."/>
            <person name="Bentley S.D."/>
            <person name="Muller A."/>
        </authorList>
    </citation>
    <scope>NUCLEOTIDE SEQUENCE [LARGE SCALE GENOMIC DNA]</scope>
    <source>
        <strain evidence="2">ATCC 49179 / CCUG 28539 / NCTC 12436 / CS1</strain>
    </source>
</reference>
<gene>
    <name evidence="1" type="ordered locus">Hfelis_00390</name>
</gene>
<name>E7AC41_HELFC</name>
<sequence length="154" mass="17637">MTRKQKAYRLKLLKKIHAHPVHKQIKRDGGWQEWLAERFNVESSKFLSIDALLDVLALLDGVCPAFFTPVDALGPSQNQIQAVLDLKESLRWNLARLEGFALHTCKKPLKDLSKSDTTKLILGLNKVLRAQQARLDKMYHPLNNPHYAPCQEPF</sequence>
<evidence type="ECO:0000313" key="2">
    <source>
        <dbReference type="Proteomes" id="UP000007934"/>
    </source>
</evidence>
<dbReference type="RefSeq" id="WP_013468495.1">
    <property type="nucleotide sequence ID" value="NC_014810.2"/>
</dbReference>
<keyword evidence="2" id="KW-1185">Reference proteome</keyword>
<dbReference type="GeneID" id="36133932"/>
<protein>
    <submittedName>
        <fullName evidence="1">Uncharacterized protein</fullName>
    </submittedName>
</protein>
<dbReference type="KEGG" id="hfe:HFELIS_00390"/>
<dbReference type="HOGENOM" id="CLU_140863_0_0_7"/>
<organism evidence="1 2">
    <name type="scientific">Helicobacter felis (strain ATCC 49179 / CCUG 28539 / NCTC 12436 / CS1)</name>
    <dbReference type="NCBI Taxonomy" id="936155"/>
    <lineage>
        <taxon>Bacteria</taxon>
        <taxon>Pseudomonadati</taxon>
        <taxon>Campylobacterota</taxon>
        <taxon>Epsilonproteobacteria</taxon>
        <taxon>Campylobacterales</taxon>
        <taxon>Helicobacteraceae</taxon>
        <taxon>Helicobacter</taxon>
    </lineage>
</organism>
<accession>E7AC41</accession>
<dbReference type="EMBL" id="FQ670179">
    <property type="protein sequence ID" value="CBY82123.1"/>
    <property type="molecule type" value="Genomic_DNA"/>
</dbReference>
<evidence type="ECO:0000313" key="1">
    <source>
        <dbReference type="EMBL" id="CBY82123.1"/>
    </source>
</evidence>
<proteinExistence type="predicted"/>
<dbReference type="OrthoDB" id="5324432at2"/>